<dbReference type="InterPro" id="IPR003594">
    <property type="entry name" value="HATPase_dom"/>
</dbReference>
<dbReference type="EC" id="2.7.13.3" evidence="2"/>
<gene>
    <name evidence="7" type="ORF">ACFPQ6_12360</name>
</gene>
<organism evidence="7 8">
    <name type="scientific">Deinococcus petrolearius</name>
    <dbReference type="NCBI Taxonomy" id="1751295"/>
    <lineage>
        <taxon>Bacteria</taxon>
        <taxon>Thermotogati</taxon>
        <taxon>Deinococcota</taxon>
        <taxon>Deinococci</taxon>
        <taxon>Deinococcales</taxon>
        <taxon>Deinococcaceae</taxon>
        <taxon>Deinococcus</taxon>
    </lineage>
</organism>
<proteinExistence type="predicted"/>
<dbReference type="Pfam" id="PF02518">
    <property type="entry name" value="HATPase_c"/>
    <property type="match status" value="1"/>
</dbReference>
<evidence type="ECO:0000256" key="2">
    <source>
        <dbReference type="ARBA" id="ARBA00012438"/>
    </source>
</evidence>
<dbReference type="InterPro" id="IPR036890">
    <property type="entry name" value="HATPase_C_sf"/>
</dbReference>
<reference evidence="8" key="1">
    <citation type="journal article" date="2019" name="Int. J. Syst. Evol. Microbiol.">
        <title>The Global Catalogue of Microorganisms (GCM) 10K type strain sequencing project: providing services to taxonomists for standard genome sequencing and annotation.</title>
        <authorList>
            <consortium name="The Broad Institute Genomics Platform"/>
            <consortium name="The Broad Institute Genome Sequencing Center for Infectious Disease"/>
            <person name="Wu L."/>
            <person name="Ma J."/>
        </authorList>
    </citation>
    <scope>NUCLEOTIDE SEQUENCE [LARGE SCALE GENOMIC DNA]</scope>
    <source>
        <strain evidence="8">CGMCC 1.15053</strain>
    </source>
</reference>
<dbReference type="InterPro" id="IPR029016">
    <property type="entry name" value="GAF-like_dom_sf"/>
</dbReference>
<dbReference type="Gene3D" id="3.30.450.40">
    <property type="match status" value="1"/>
</dbReference>
<feature type="domain" description="GAF" evidence="6">
    <location>
        <begin position="16"/>
        <end position="182"/>
    </location>
</feature>
<comment type="caution">
    <text evidence="7">The sequence shown here is derived from an EMBL/GenBank/DDBJ whole genome shotgun (WGS) entry which is preliminary data.</text>
</comment>
<evidence type="ECO:0000256" key="5">
    <source>
        <dbReference type="ARBA" id="ARBA00023012"/>
    </source>
</evidence>
<name>A0ABW1DMV4_9DEIO</name>
<evidence type="ECO:0000256" key="3">
    <source>
        <dbReference type="ARBA" id="ARBA00022679"/>
    </source>
</evidence>
<keyword evidence="4" id="KW-0418">Kinase</keyword>
<dbReference type="InterPro" id="IPR050482">
    <property type="entry name" value="Sensor_HK_TwoCompSys"/>
</dbReference>
<comment type="catalytic activity">
    <reaction evidence="1">
        <text>ATP + protein L-histidine = ADP + protein N-phospho-L-histidine.</text>
        <dbReference type="EC" id="2.7.13.3"/>
    </reaction>
</comment>
<dbReference type="SUPFAM" id="SSF55874">
    <property type="entry name" value="ATPase domain of HSP90 chaperone/DNA topoisomerase II/histidine kinase"/>
    <property type="match status" value="1"/>
</dbReference>
<dbReference type="InterPro" id="IPR003018">
    <property type="entry name" value="GAF"/>
</dbReference>
<dbReference type="PANTHER" id="PTHR24421">
    <property type="entry name" value="NITRATE/NITRITE SENSOR PROTEIN NARX-RELATED"/>
    <property type="match status" value="1"/>
</dbReference>
<dbReference type="Proteomes" id="UP001595979">
    <property type="component" value="Unassembled WGS sequence"/>
</dbReference>
<dbReference type="Pfam" id="PF01590">
    <property type="entry name" value="GAF"/>
    <property type="match status" value="1"/>
</dbReference>
<keyword evidence="3" id="KW-0808">Transferase</keyword>
<dbReference type="SMART" id="SM00065">
    <property type="entry name" value="GAF"/>
    <property type="match status" value="1"/>
</dbReference>
<dbReference type="SUPFAM" id="SSF55781">
    <property type="entry name" value="GAF domain-like"/>
    <property type="match status" value="1"/>
</dbReference>
<evidence type="ECO:0000313" key="8">
    <source>
        <dbReference type="Proteomes" id="UP001595979"/>
    </source>
</evidence>
<dbReference type="CDD" id="cd16917">
    <property type="entry name" value="HATPase_UhpB-NarQ-NarX-like"/>
    <property type="match status" value="1"/>
</dbReference>
<accession>A0ABW1DMV4</accession>
<evidence type="ECO:0000256" key="4">
    <source>
        <dbReference type="ARBA" id="ARBA00022777"/>
    </source>
</evidence>
<keyword evidence="5" id="KW-0902">Two-component regulatory system</keyword>
<evidence type="ECO:0000313" key="7">
    <source>
        <dbReference type="EMBL" id="MFC5849103.1"/>
    </source>
</evidence>
<dbReference type="PANTHER" id="PTHR24421:SF10">
    <property type="entry name" value="NITRATE_NITRITE SENSOR PROTEIN NARQ"/>
    <property type="match status" value="1"/>
</dbReference>
<dbReference type="EMBL" id="JBHSOH010000014">
    <property type="protein sequence ID" value="MFC5849103.1"/>
    <property type="molecule type" value="Genomic_DNA"/>
</dbReference>
<evidence type="ECO:0000256" key="1">
    <source>
        <dbReference type="ARBA" id="ARBA00000085"/>
    </source>
</evidence>
<sequence>MKVELTASSPPSPGLNWSPFAQQIVDDAQAVLNFPYILLARFDPVARTSQALVWSGRNMEILERATRLGQRLLAYDTAHSVLSVDGNPLLQAACDRGETIITSVEEITRGLVPPLVARIAAQVAGAAHCLVTPLQGEDRVLGTLSCYQRNPHFTDVQIRTAQAFARQVALSIHNAELLEAQRQTHVALEASRRLVAQAEERTRRDISEFLHSRVQSRLLVAEYRLGEIGDVSEEARARIEAVRAELEDLRERDVRQVSHQLHPEALRIGLVAALQVLASRMQGVLRVQIVADAELLDPGGQRGSPLPPEVRLVAFRTIEEALGNVLKHVHAEQATVVLSLHPEALWVEVNDDGQGFDVARRPPGLGLLCLGARVESAGGRWGIDSRPGGPTRLWAELPR</sequence>
<evidence type="ECO:0000259" key="6">
    <source>
        <dbReference type="SMART" id="SM00065"/>
    </source>
</evidence>
<dbReference type="RefSeq" id="WP_380049808.1">
    <property type="nucleotide sequence ID" value="NZ_JBHSOH010000014.1"/>
</dbReference>
<dbReference type="Gene3D" id="3.30.565.10">
    <property type="entry name" value="Histidine kinase-like ATPase, C-terminal domain"/>
    <property type="match status" value="1"/>
</dbReference>
<protein>
    <recommendedName>
        <fullName evidence="2">histidine kinase</fullName>
        <ecNumber evidence="2">2.7.13.3</ecNumber>
    </recommendedName>
</protein>
<keyword evidence="8" id="KW-1185">Reference proteome</keyword>